<organism evidence="8 9">
    <name type="scientific">Carex littledalei</name>
    <dbReference type="NCBI Taxonomy" id="544730"/>
    <lineage>
        <taxon>Eukaryota</taxon>
        <taxon>Viridiplantae</taxon>
        <taxon>Streptophyta</taxon>
        <taxon>Embryophyta</taxon>
        <taxon>Tracheophyta</taxon>
        <taxon>Spermatophyta</taxon>
        <taxon>Magnoliopsida</taxon>
        <taxon>Liliopsida</taxon>
        <taxon>Poales</taxon>
        <taxon>Cyperaceae</taxon>
        <taxon>Cyperoideae</taxon>
        <taxon>Cariceae</taxon>
        <taxon>Carex</taxon>
        <taxon>Carex subgen. Euthyceras</taxon>
    </lineage>
</organism>
<dbReference type="PANTHER" id="PTHR10694:SF113">
    <property type="entry name" value="PROTEIN JUMONJI"/>
    <property type="match status" value="1"/>
</dbReference>
<dbReference type="PROSITE" id="PS51543">
    <property type="entry name" value="FYRC"/>
    <property type="match status" value="1"/>
</dbReference>
<keyword evidence="3" id="KW-0408">Iron</keyword>
<dbReference type="EMBL" id="SWLB01000008">
    <property type="protein sequence ID" value="KAF3335868.1"/>
    <property type="molecule type" value="Genomic_DNA"/>
</dbReference>
<dbReference type="InterPro" id="IPR004198">
    <property type="entry name" value="Znf_C5HC2"/>
</dbReference>
<dbReference type="Pfam" id="PF05964">
    <property type="entry name" value="FYRN"/>
    <property type="match status" value="1"/>
</dbReference>
<dbReference type="Gene3D" id="2.60.120.650">
    <property type="entry name" value="Cupin"/>
    <property type="match status" value="1"/>
</dbReference>
<name>A0A833RA76_9POAL</name>
<proteinExistence type="predicted"/>
<evidence type="ECO:0000256" key="4">
    <source>
        <dbReference type="ARBA" id="ARBA00023242"/>
    </source>
</evidence>
<keyword evidence="8" id="KW-0808">Transferase</keyword>
<dbReference type="GO" id="GO:0034647">
    <property type="term" value="F:histone H3K4me/H3K4me2/H3K4me3 demethylase activity"/>
    <property type="evidence" value="ECO:0007669"/>
    <property type="project" value="TreeGrafter"/>
</dbReference>
<keyword evidence="8" id="KW-0489">Methyltransferase</keyword>
<dbReference type="Pfam" id="PF02373">
    <property type="entry name" value="JmjC"/>
    <property type="match status" value="1"/>
</dbReference>
<dbReference type="SMART" id="SM00542">
    <property type="entry name" value="FYRC"/>
    <property type="match status" value="1"/>
</dbReference>
<protein>
    <submittedName>
        <fullName evidence="8">Putative lysine-specific demethylase JMJ16</fullName>
    </submittedName>
</protein>
<keyword evidence="9" id="KW-1185">Reference proteome</keyword>
<dbReference type="SUPFAM" id="SSF51197">
    <property type="entry name" value="Clavaminate synthase-like"/>
    <property type="match status" value="1"/>
</dbReference>
<feature type="compositionally biased region" description="Polar residues" evidence="5">
    <location>
        <begin position="654"/>
        <end position="663"/>
    </location>
</feature>
<evidence type="ECO:0000256" key="1">
    <source>
        <dbReference type="ARBA" id="ARBA00004123"/>
    </source>
</evidence>
<dbReference type="InterPro" id="IPR003889">
    <property type="entry name" value="FYrich_C"/>
</dbReference>
<comment type="caution">
    <text evidence="8">The sequence shown here is derived from an EMBL/GenBank/DDBJ whole genome shotgun (WGS) entry which is preliminary data.</text>
</comment>
<dbReference type="Proteomes" id="UP000623129">
    <property type="component" value="Unassembled WGS sequence"/>
</dbReference>
<dbReference type="GO" id="GO:0008168">
    <property type="term" value="F:methyltransferase activity"/>
    <property type="evidence" value="ECO:0007669"/>
    <property type="project" value="UniProtKB-KW"/>
</dbReference>
<dbReference type="PROSITE" id="PS51184">
    <property type="entry name" value="JMJC"/>
    <property type="match status" value="1"/>
</dbReference>
<dbReference type="InterPro" id="IPR003888">
    <property type="entry name" value="FYrich_N"/>
</dbReference>
<feature type="domain" description="JmjC" evidence="7">
    <location>
        <begin position="310"/>
        <end position="476"/>
    </location>
</feature>
<evidence type="ECO:0000256" key="2">
    <source>
        <dbReference type="ARBA" id="ARBA00023002"/>
    </source>
</evidence>
<evidence type="ECO:0000256" key="5">
    <source>
        <dbReference type="SAM" id="MobiDB-lite"/>
    </source>
</evidence>
<keyword evidence="4" id="KW-0539">Nucleus</keyword>
<dbReference type="SMART" id="SM00558">
    <property type="entry name" value="JmjC"/>
    <property type="match status" value="1"/>
</dbReference>
<feature type="compositionally biased region" description="Polar residues" evidence="5">
    <location>
        <begin position="671"/>
        <end position="686"/>
    </location>
</feature>
<dbReference type="GO" id="GO:0032259">
    <property type="term" value="P:methylation"/>
    <property type="evidence" value="ECO:0007669"/>
    <property type="project" value="UniProtKB-KW"/>
</dbReference>
<evidence type="ECO:0000313" key="8">
    <source>
        <dbReference type="EMBL" id="KAF3335868.1"/>
    </source>
</evidence>
<evidence type="ECO:0000313" key="9">
    <source>
        <dbReference type="Proteomes" id="UP000623129"/>
    </source>
</evidence>
<dbReference type="Pfam" id="PF05965">
    <property type="entry name" value="FYRC"/>
    <property type="match status" value="1"/>
</dbReference>
<dbReference type="SMART" id="SM00545">
    <property type="entry name" value="JmjN"/>
    <property type="match status" value="1"/>
</dbReference>
<dbReference type="GO" id="GO:0000785">
    <property type="term" value="C:chromatin"/>
    <property type="evidence" value="ECO:0007669"/>
    <property type="project" value="TreeGrafter"/>
</dbReference>
<feature type="domain" description="JmjN" evidence="6">
    <location>
        <begin position="113"/>
        <end position="154"/>
    </location>
</feature>
<dbReference type="PROSITE" id="PS51183">
    <property type="entry name" value="JMJN"/>
    <property type="match status" value="1"/>
</dbReference>
<evidence type="ECO:0000259" key="7">
    <source>
        <dbReference type="PROSITE" id="PS51184"/>
    </source>
</evidence>
<dbReference type="Pfam" id="PF02928">
    <property type="entry name" value="zf-C5HC2"/>
    <property type="match status" value="1"/>
</dbReference>
<dbReference type="SMART" id="SM00541">
    <property type="entry name" value="FYRN"/>
    <property type="match status" value="1"/>
</dbReference>
<reference evidence="8" key="1">
    <citation type="submission" date="2020-01" db="EMBL/GenBank/DDBJ databases">
        <title>Genome sequence of Kobresia littledalei, the first chromosome-level genome in the family Cyperaceae.</title>
        <authorList>
            <person name="Qu G."/>
        </authorList>
    </citation>
    <scope>NUCLEOTIDE SEQUENCE</scope>
    <source>
        <strain evidence="8">C.B.Clarke</strain>
        <tissue evidence="8">Leaf</tissue>
    </source>
</reference>
<dbReference type="GO" id="GO:0010468">
    <property type="term" value="P:regulation of gene expression"/>
    <property type="evidence" value="ECO:0007669"/>
    <property type="project" value="TreeGrafter"/>
</dbReference>
<evidence type="ECO:0000259" key="6">
    <source>
        <dbReference type="PROSITE" id="PS51183"/>
    </source>
</evidence>
<dbReference type="PANTHER" id="PTHR10694">
    <property type="entry name" value="LYSINE-SPECIFIC DEMETHYLASE"/>
    <property type="match status" value="1"/>
</dbReference>
<keyword evidence="2" id="KW-0560">Oxidoreductase</keyword>
<dbReference type="OrthoDB" id="1678912at2759"/>
<gene>
    <name evidence="8" type="ORF">FCM35_KLT20375</name>
</gene>
<dbReference type="Gene3D" id="3.30.160.360">
    <property type="match status" value="1"/>
</dbReference>
<evidence type="ECO:0000256" key="3">
    <source>
        <dbReference type="ARBA" id="ARBA00023004"/>
    </source>
</evidence>
<feature type="region of interest" description="Disordered" evidence="5">
    <location>
        <begin position="651"/>
        <end position="785"/>
    </location>
</feature>
<sequence length="1028" mass="115878">MDEMPVPPGFTRLTSFTLQKVQKDSSVAAPVQSLEDAHRNSDKLRKLVHDRPWVNHSKIYTISDSEDEDIPDQRSVKSLPNGVIRGCADCENCQKIVARWRPDGLRRPILDEAPVFHPNEEEFNDPMKYIESIQATAEPYGICRIVPPSSWKPPPLLREKKLWEGCKFSTRVQQIDRLQNRETVEICQPWDTLVRKKRRKTLSTQGNNSDSLKTDATVLNQVLERFGFHSGPDFTLQSYKKYADLFQEEYFRSEADRLESTPSVDEIEGEFWRIVEKPTETIEVLYGADLDTASFGSGFPKASTKSGNSQYVQSGWNLNNIPNLPRSVLCFESSDISGVKIPWLYAGMCLSSFCWHVEDHHLYSLNYMHMGAPKVWYGVPEKDARMFEGVLRKHLPHLFEEQPDLLHNLVTQFSPSLLKQEGISVFRCVQNEGEFVLTFPRAYHSGFNCGFNCAEAVNLAPIDWFPHGQFAVELYREQRRMTTLSHDKLLIGAANEAVRALWNVYFPRKSTPHDLEWKRLSGEDGILTKTFQERKEEEKIAREHLCSPSQCRKMDAGFDAAVRECVFCYYDLYLSAVGCSSCPDKYACLMHAKKLCLCNWRNKHFLFRYNDDELDILLDALRAKLSSIHRWGLNHLGLRLSACQYSHVQKEAETSVNRPNNTSKEMRDAASTGTSTQQQHRQNSGQISGGGENVGTSKTEAVPTRKDVGLQEGPGPSAMAQDSDDKVATPVNRPTNASEETRDEAESSRARGIAAAPTRNNVVLQEGPSASARDRNSNDIPAQPRNLPRFVEVGKERTVEVVEYGTIMPHELWSTRQAIFPKGFRSRVKYWSVLEANTKCDYVSEILDAGHVGPLFMVSVEANPSEVFVHVSPERCWELVVQKVNTINKIAHQDNKKGGRSTPFFPVQKPGSIDGLEMFGLSASSVLRALEALDTERVSEYCCFKDKSMGAGTSSSAASTVRHQNPLVRRMAPSAPAGNPSLMLQELFKKANPGELRALETVLRDAASSSNSRQEAVLLLSKEIRSRQ</sequence>
<dbReference type="AlphaFoldDB" id="A0A833RA76"/>
<dbReference type="Pfam" id="PF02375">
    <property type="entry name" value="JmjN"/>
    <property type="match status" value="1"/>
</dbReference>
<dbReference type="PROSITE" id="PS51542">
    <property type="entry name" value="FYRN"/>
    <property type="match status" value="1"/>
</dbReference>
<accession>A0A833RA76</accession>
<dbReference type="GO" id="GO:0005634">
    <property type="term" value="C:nucleus"/>
    <property type="evidence" value="ECO:0007669"/>
    <property type="project" value="UniProtKB-SubCell"/>
</dbReference>
<comment type="subcellular location">
    <subcellularLocation>
        <location evidence="1">Nucleus</location>
    </subcellularLocation>
</comment>
<dbReference type="InterPro" id="IPR003347">
    <property type="entry name" value="JmjC_dom"/>
</dbReference>
<dbReference type="InterPro" id="IPR003349">
    <property type="entry name" value="JmjN"/>
</dbReference>